<evidence type="ECO:0000313" key="1">
    <source>
        <dbReference type="EMBL" id="CAG8794752.1"/>
    </source>
</evidence>
<comment type="caution">
    <text evidence="1">The sequence shown here is derived from an EMBL/GenBank/DDBJ whole genome shotgun (WGS) entry which is preliminary data.</text>
</comment>
<protein>
    <submittedName>
        <fullName evidence="1">8261_t:CDS:1</fullName>
    </submittedName>
</protein>
<organism evidence="1 2">
    <name type="scientific">Dentiscutata erythropus</name>
    <dbReference type="NCBI Taxonomy" id="1348616"/>
    <lineage>
        <taxon>Eukaryota</taxon>
        <taxon>Fungi</taxon>
        <taxon>Fungi incertae sedis</taxon>
        <taxon>Mucoromycota</taxon>
        <taxon>Glomeromycotina</taxon>
        <taxon>Glomeromycetes</taxon>
        <taxon>Diversisporales</taxon>
        <taxon>Gigasporaceae</taxon>
        <taxon>Dentiscutata</taxon>
    </lineage>
</organism>
<gene>
    <name evidence="1" type="ORF">DERYTH_LOCUS22130</name>
</gene>
<proteinExistence type="predicted"/>
<feature type="non-terminal residue" evidence="1">
    <location>
        <position position="95"/>
    </location>
</feature>
<dbReference type="EMBL" id="CAJVPY010029891">
    <property type="protein sequence ID" value="CAG8794752.1"/>
    <property type="molecule type" value="Genomic_DNA"/>
</dbReference>
<name>A0A9N9P6M0_9GLOM</name>
<dbReference type="OrthoDB" id="2477306at2759"/>
<reference evidence="1" key="1">
    <citation type="submission" date="2021-06" db="EMBL/GenBank/DDBJ databases">
        <authorList>
            <person name="Kallberg Y."/>
            <person name="Tangrot J."/>
            <person name="Rosling A."/>
        </authorList>
    </citation>
    <scope>NUCLEOTIDE SEQUENCE</scope>
    <source>
        <strain evidence="1">MA453B</strain>
    </source>
</reference>
<keyword evidence="2" id="KW-1185">Reference proteome</keyword>
<accession>A0A9N9P6M0</accession>
<evidence type="ECO:0000313" key="2">
    <source>
        <dbReference type="Proteomes" id="UP000789405"/>
    </source>
</evidence>
<sequence>EFNFLIASYFEKNCPFKRFVYQYERNYDSKKEKDCHIQGFLWLKEATRIGAFLEAGEEYGKKKLKKPKKDGIKNLFQNNKINFEPVNDFEETIAY</sequence>
<dbReference type="Proteomes" id="UP000789405">
    <property type="component" value="Unassembled WGS sequence"/>
</dbReference>
<feature type="non-terminal residue" evidence="1">
    <location>
        <position position="1"/>
    </location>
</feature>
<dbReference type="AlphaFoldDB" id="A0A9N9P6M0"/>